<gene>
    <name evidence="1" type="ORF">PORY_000953</name>
</gene>
<dbReference type="EMBL" id="JABTEG010000003">
    <property type="protein sequence ID" value="KAG4305397.1"/>
    <property type="molecule type" value="Genomic_DNA"/>
</dbReference>
<accession>A0ACB7CFU5</accession>
<protein>
    <submittedName>
        <fullName evidence="1">Uncharacterized protein</fullName>
    </submittedName>
</protein>
<organism evidence="1 2">
    <name type="scientific">Pneumocystis oryctolagi</name>
    <dbReference type="NCBI Taxonomy" id="42067"/>
    <lineage>
        <taxon>Eukaryota</taxon>
        <taxon>Fungi</taxon>
        <taxon>Dikarya</taxon>
        <taxon>Ascomycota</taxon>
        <taxon>Taphrinomycotina</taxon>
        <taxon>Pneumocystomycetes</taxon>
        <taxon>Pneumocystaceae</taxon>
        <taxon>Pneumocystis</taxon>
    </lineage>
</organism>
<reference evidence="1 2" key="1">
    <citation type="journal article" date="2021" name="Commun. Biol.">
        <title>Genomic insights into the host specific adaptation of the Pneumocystis genus.</title>
        <authorList>
            <person name="Cisse O.H."/>
            <person name="Ma L."/>
            <person name="Dekker J.P."/>
            <person name="Khil P.P."/>
            <person name="Youn J.-H."/>
            <person name="Brenchley J.M."/>
            <person name="Blair R."/>
            <person name="Pahar B."/>
            <person name="Chabe M."/>
            <person name="Van Rompay K.K.A."/>
            <person name="Keesler R."/>
            <person name="Sukura A."/>
            <person name="Hirsch V."/>
            <person name="Kutty G."/>
            <person name="Liu Y."/>
            <person name="Peng L."/>
            <person name="Chen J."/>
            <person name="Song J."/>
            <person name="Weissenbacher-Lang C."/>
            <person name="Xu J."/>
            <person name="Upham N.S."/>
            <person name="Stajich J.E."/>
            <person name="Cuomo C.A."/>
            <person name="Cushion M.T."/>
            <person name="Kovacs J.A."/>
        </authorList>
    </citation>
    <scope>NUCLEOTIDE SEQUENCE [LARGE SCALE GENOMIC DNA]</scope>
    <source>
        <strain evidence="1 2">RABM</strain>
    </source>
</reference>
<name>A0ACB7CFU5_9ASCO</name>
<proteinExistence type="predicted"/>
<sequence>MARSAINLEKNKYDRQIRLWKTHGQLSLEKSRVCLLEGTAIGAEILKNLILPGIGSYLIVDNSFVTETDVKTSFFLNIDSLNKAKAPQMCKLLQQLNNDVKGEYLISTLESILEHNPTFFKQFDIVITSIFDETFLLKLEKNLWELNIPLIIVYSIGFIGYLRIAIPEHTIEETHQEGIEDLRIDCPWPELKALASKFQLKNIKSDHYPQLPYVLVLLNCIDIWKLENRETLPYTYKEKEQFKEIIRSYMKGFDEKSIKEVLSVAWKASYVTSIPEDIQSILKDDKCLYLSSESSEFWILCRAISNYISTEGNGLLPLSGTLPDMRSDSEIYIQLKNIYYQKAQKDYECVRRCVQNILMSINQPISKISDKKIKLFCKQSRYIKVLRYRSLEQEYKYPNLDLIKSSFSVPDTLIIWYIALRTYNKYRNIFGKYAGSEETALDDDTKKYIQLTKNFLSELDCNITDLQMMACKELIRTGGEVLNNTISFIGGIAAQEAIKELSLNNTSQLTILTYLMEFQVEVRPGSSSLKSFVGIIFLKNI</sequence>
<keyword evidence="2" id="KW-1185">Reference proteome</keyword>
<dbReference type="Proteomes" id="UP000768646">
    <property type="component" value="Unassembled WGS sequence"/>
</dbReference>
<comment type="caution">
    <text evidence="1">The sequence shown here is derived from an EMBL/GenBank/DDBJ whole genome shotgun (WGS) entry which is preliminary data.</text>
</comment>
<evidence type="ECO:0000313" key="1">
    <source>
        <dbReference type="EMBL" id="KAG4305397.1"/>
    </source>
</evidence>
<evidence type="ECO:0000313" key="2">
    <source>
        <dbReference type="Proteomes" id="UP000768646"/>
    </source>
</evidence>